<organism evidence="4 5">
    <name type="scientific">Helianthus annuus</name>
    <name type="common">Common sunflower</name>
    <dbReference type="NCBI Taxonomy" id="4232"/>
    <lineage>
        <taxon>Eukaryota</taxon>
        <taxon>Viridiplantae</taxon>
        <taxon>Streptophyta</taxon>
        <taxon>Embryophyta</taxon>
        <taxon>Tracheophyta</taxon>
        <taxon>Spermatophyta</taxon>
        <taxon>Magnoliopsida</taxon>
        <taxon>eudicotyledons</taxon>
        <taxon>Gunneridae</taxon>
        <taxon>Pentapetalae</taxon>
        <taxon>asterids</taxon>
        <taxon>campanulids</taxon>
        <taxon>Asterales</taxon>
        <taxon>Asteraceae</taxon>
        <taxon>Asteroideae</taxon>
        <taxon>Heliantheae alliance</taxon>
        <taxon>Heliantheae</taxon>
        <taxon>Helianthus</taxon>
    </lineage>
</organism>
<keyword evidence="1" id="KW-0862">Zinc</keyword>
<evidence type="ECO:0000313" key="5">
    <source>
        <dbReference type="Proteomes" id="UP000215914"/>
    </source>
</evidence>
<comment type="caution">
    <text evidence="4">The sequence shown here is derived from an EMBL/GenBank/DDBJ whole genome shotgun (WGS) entry which is preliminary data.</text>
</comment>
<dbReference type="GO" id="GO:0008270">
    <property type="term" value="F:zinc ion binding"/>
    <property type="evidence" value="ECO:0007669"/>
    <property type="project" value="UniProtKB-KW"/>
</dbReference>
<dbReference type="GO" id="GO:0003676">
    <property type="term" value="F:nucleic acid binding"/>
    <property type="evidence" value="ECO:0007669"/>
    <property type="project" value="InterPro"/>
</dbReference>
<evidence type="ECO:0000256" key="2">
    <source>
        <dbReference type="SAM" id="MobiDB-lite"/>
    </source>
</evidence>
<proteinExistence type="predicted"/>
<dbReference type="InterPro" id="IPR036875">
    <property type="entry name" value="Znf_CCHC_sf"/>
</dbReference>
<sequence length="243" mass="27840">MGKILKQKTEFVSGGSAEEEQKKPFWKQSNQEFLTEKKRNGTGVFHPNETRTCFKCNEAGHIAPNCPKNIKTKQGVSEKLKEKVVDVEPSTENFKIFENSTYEVGECSKKNFYKKKAKDNQVWVVKKVGETIGDESGSTKPEEPQVEVKDSVNDDEFPSLEFEKVKQKVGKVEISDQFYYEKTEFDVEKTFNGNVKKIFGKMLDGKVKGIKDFYATKKATYNPTEQELKTSRDGKTWVEILFP</sequence>
<dbReference type="SUPFAM" id="SSF57756">
    <property type="entry name" value="Retrovirus zinc finger-like domains"/>
    <property type="match status" value="1"/>
</dbReference>
<evidence type="ECO:0000259" key="3">
    <source>
        <dbReference type="PROSITE" id="PS50158"/>
    </source>
</evidence>
<dbReference type="EMBL" id="MNCJ02000322">
    <property type="protein sequence ID" value="KAF5798421.1"/>
    <property type="molecule type" value="Genomic_DNA"/>
</dbReference>
<protein>
    <submittedName>
        <fullName evidence="4">Transcription factor interactor and regulator CCHC(Zn) family</fullName>
    </submittedName>
</protein>
<reference evidence="4" key="1">
    <citation type="journal article" date="2017" name="Nature">
        <title>The sunflower genome provides insights into oil metabolism, flowering and Asterid evolution.</title>
        <authorList>
            <person name="Badouin H."/>
            <person name="Gouzy J."/>
            <person name="Grassa C.J."/>
            <person name="Murat F."/>
            <person name="Staton S.E."/>
            <person name="Cottret L."/>
            <person name="Lelandais-Briere C."/>
            <person name="Owens G.L."/>
            <person name="Carrere S."/>
            <person name="Mayjonade B."/>
            <person name="Legrand L."/>
            <person name="Gill N."/>
            <person name="Kane N.C."/>
            <person name="Bowers J.E."/>
            <person name="Hubner S."/>
            <person name="Bellec A."/>
            <person name="Berard A."/>
            <person name="Berges H."/>
            <person name="Blanchet N."/>
            <person name="Boniface M.C."/>
            <person name="Brunel D."/>
            <person name="Catrice O."/>
            <person name="Chaidir N."/>
            <person name="Claudel C."/>
            <person name="Donnadieu C."/>
            <person name="Faraut T."/>
            <person name="Fievet G."/>
            <person name="Helmstetter N."/>
            <person name="King M."/>
            <person name="Knapp S.J."/>
            <person name="Lai Z."/>
            <person name="Le Paslier M.C."/>
            <person name="Lippi Y."/>
            <person name="Lorenzon L."/>
            <person name="Mandel J.R."/>
            <person name="Marage G."/>
            <person name="Marchand G."/>
            <person name="Marquand E."/>
            <person name="Bret-Mestries E."/>
            <person name="Morien E."/>
            <person name="Nambeesan S."/>
            <person name="Nguyen T."/>
            <person name="Pegot-Espagnet P."/>
            <person name="Pouilly N."/>
            <person name="Raftis F."/>
            <person name="Sallet E."/>
            <person name="Schiex T."/>
            <person name="Thomas J."/>
            <person name="Vandecasteele C."/>
            <person name="Vares D."/>
            <person name="Vear F."/>
            <person name="Vautrin S."/>
            <person name="Crespi M."/>
            <person name="Mangin B."/>
            <person name="Burke J.M."/>
            <person name="Salse J."/>
            <person name="Munos S."/>
            <person name="Vincourt P."/>
            <person name="Rieseberg L.H."/>
            <person name="Langlade N.B."/>
        </authorList>
    </citation>
    <scope>NUCLEOTIDE SEQUENCE</scope>
    <source>
        <tissue evidence="4">Leaves</tissue>
    </source>
</reference>
<keyword evidence="5" id="KW-1185">Reference proteome</keyword>
<keyword evidence="1" id="KW-0479">Metal-binding</keyword>
<dbReference type="InterPro" id="IPR001878">
    <property type="entry name" value="Znf_CCHC"/>
</dbReference>
<dbReference type="Gene3D" id="4.10.60.10">
    <property type="entry name" value="Zinc finger, CCHC-type"/>
    <property type="match status" value="1"/>
</dbReference>
<gene>
    <name evidence="4" type="ORF">HanXRQr2_Chr07g0292711</name>
</gene>
<dbReference type="PROSITE" id="PS50158">
    <property type="entry name" value="ZF_CCHC"/>
    <property type="match status" value="1"/>
</dbReference>
<accession>A0A9K3IL35</accession>
<evidence type="ECO:0000256" key="1">
    <source>
        <dbReference type="PROSITE-ProRule" id="PRU00047"/>
    </source>
</evidence>
<dbReference type="Gramene" id="mRNA:HanXRQr2_Chr07g0292711">
    <property type="protein sequence ID" value="CDS:HanXRQr2_Chr07g0292711.1"/>
    <property type="gene ID" value="HanXRQr2_Chr07g0292711"/>
</dbReference>
<feature type="domain" description="CCHC-type" evidence="3">
    <location>
        <begin position="53"/>
        <end position="68"/>
    </location>
</feature>
<name>A0A9K3IL35_HELAN</name>
<evidence type="ECO:0000313" key="4">
    <source>
        <dbReference type="EMBL" id="KAF5798421.1"/>
    </source>
</evidence>
<reference evidence="4" key="2">
    <citation type="submission" date="2020-06" db="EMBL/GenBank/DDBJ databases">
        <title>Helianthus annuus Genome sequencing and assembly Release 2.</title>
        <authorList>
            <person name="Gouzy J."/>
            <person name="Langlade N."/>
            <person name="Munos S."/>
        </authorList>
    </citation>
    <scope>NUCLEOTIDE SEQUENCE</scope>
    <source>
        <tissue evidence="4">Leaves</tissue>
    </source>
</reference>
<keyword evidence="1" id="KW-0863">Zinc-finger</keyword>
<feature type="region of interest" description="Disordered" evidence="2">
    <location>
        <begin position="1"/>
        <end position="24"/>
    </location>
</feature>
<dbReference type="Proteomes" id="UP000215914">
    <property type="component" value="Unassembled WGS sequence"/>
</dbReference>
<dbReference type="Pfam" id="PF00098">
    <property type="entry name" value="zf-CCHC"/>
    <property type="match status" value="1"/>
</dbReference>
<dbReference type="AlphaFoldDB" id="A0A9K3IL35"/>
<dbReference type="SMART" id="SM00343">
    <property type="entry name" value="ZnF_C2HC"/>
    <property type="match status" value="1"/>
</dbReference>